<dbReference type="EMBL" id="JBHSLU010000063">
    <property type="protein sequence ID" value="MFC5507584.1"/>
    <property type="molecule type" value="Genomic_DNA"/>
</dbReference>
<name>A0ABW0P4H7_9HYPH</name>
<protein>
    <submittedName>
        <fullName evidence="1">Uncharacterized protein</fullName>
    </submittedName>
</protein>
<gene>
    <name evidence="1" type="ORF">ACFPN9_20280</name>
</gene>
<dbReference type="RefSeq" id="WP_377817508.1">
    <property type="nucleotide sequence ID" value="NZ_JBHSLU010000063.1"/>
</dbReference>
<evidence type="ECO:0000313" key="2">
    <source>
        <dbReference type="Proteomes" id="UP001596060"/>
    </source>
</evidence>
<organism evidence="1 2">
    <name type="scientific">Bosea massiliensis</name>
    <dbReference type="NCBI Taxonomy" id="151419"/>
    <lineage>
        <taxon>Bacteria</taxon>
        <taxon>Pseudomonadati</taxon>
        <taxon>Pseudomonadota</taxon>
        <taxon>Alphaproteobacteria</taxon>
        <taxon>Hyphomicrobiales</taxon>
        <taxon>Boseaceae</taxon>
        <taxon>Bosea</taxon>
    </lineage>
</organism>
<reference evidence="2" key="1">
    <citation type="journal article" date="2019" name="Int. J. Syst. Evol. Microbiol.">
        <title>The Global Catalogue of Microorganisms (GCM) 10K type strain sequencing project: providing services to taxonomists for standard genome sequencing and annotation.</title>
        <authorList>
            <consortium name="The Broad Institute Genomics Platform"/>
            <consortium name="The Broad Institute Genome Sequencing Center for Infectious Disease"/>
            <person name="Wu L."/>
            <person name="Ma J."/>
        </authorList>
    </citation>
    <scope>NUCLEOTIDE SEQUENCE [LARGE SCALE GENOMIC DNA]</scope>
    <source>
        <strain evidence="2">CCUG 43117</strain>
    </source>
</reference>
<comment type="caution">
    <text evidence="1">The sequence shown here is derived from an EMBL/GenBank/DDBJ whole genome shotgun (WGS) entry which is preliminary data.</text>
</comment>
<accession>A0ABW0P4H7</accession>
<keyword evidence="2" id="KW-1185">Reference proteome</keyword>
<proteinExistence type="predicted"/>
<dbReference type="Proteomes" id="UP001596060">
    <property type="component" value="Unassembled WGS sequence"/>
</dbReference>
<evidence type="ECO:0000313" key="1">
    <source>
        <dbReference type="EMBL" id="MFC5507584.1"/>
    </source>
</evidence>
<sequence length="179" mass="20111">MKRRLLILGCSSRKKPDPGWMPAFDRYDGPLWQTLRTVDPTRSKTTVAYLSARYGFGDAATPIEDYNLRLTPGLAARMIAGGVNTRWPRPPRPRDPDTFGDSAAVNITSMSRFGDSPFEDVALVGGRIYLSVMRAFLPEFIRLGGITPTVEITVINDTIGFMRRALRQWVDKEQPHDKP</sequence>